<dbReference type="EMBL" id="JACHHX010000004">
    <property type="protein sequence ID" value="MBB5014964.1"/>
    <property type="molecule type" value="Genomic_DNA"/>
</dbReference>
<keyword evidence="1" id="KW-1133">Transmembrane helix</keyword>
<feature type="transmembrane region" description="Helical" evidence="1">
    <location>
        <begin position="21"/>
        <end position="41"/>
    </location>
</feature>
<name>A0A7W7XYU1_9GAMM</name>
<feature type="transmembrane region" description="Helical" evidence="1">
    <location>
        <begin position="47"/>
        <end position="69"/>
    </location>
</feature>
<dbReference type="Proteomes" id="UP000519004">
    <property type="component" value="Unassembled WGS sequence"/>
</dbReference>
<evidence type="ECO:0000256" key="1">
    <source>
        <dbReference type="SAM" id="Phobius"/>
    </source>
</evidence>
<keyword evidence="1" id="KW-0472">Membrane</keyword>
<evidence type="ECO:0000313" key="2">
    <source>
        <dbReference type="EMBL" id="MBB5014964.1"/>
    </source>
</evidence>
<dbReference type="AlphaFoldDB" id="A0A7W7XYU1"/>
<organism evidence="2 3">
    <name type="scientific">Rehaibacterium terrae</name>
    <dbReference type="NCBI Taxonomy" id="1341696"/>
    <lineage>
        <taxon>Bacteria</taxon>
        <taxon>Pseudomonadati</taxon>
        <taxon>Pseudomonadota</taxon>
        <taxon>Gammaproteobacteria</taxon>
        <taxon>Lysobacterales</taxon>
        <taxon>Lysobacteraceae</taxon>
        <taxon>Rehaibacterium</taxon>
    </lineage>
</organism>
<keyword evidence="1" id="KW-0812">Transmembrane</keyword>
<evidence type="ECO:0000313" key="3">
    <source>
        <dbReference type="Proteomes" id="UP000519004"/>
    </source>
</evidence>
<sequence>MSEFARRLLRRLGIAIVTRRTALRMLIAIGGGAIVLDGFFGERSLQHLLIGHTALGLVLFVALLVVEAARPPRRGARP</sequence>
<proteinExistence type="predicted"/>
<dbReference type="RefSeq" id="WP_183947531.1">
    <property type="nucleotide sequence ID" value="NZ_JACHHX010000004.1"/>
</dbReference>
<accession>A0A7W7XYU1</accession>
<keyword evidence="3" id="KW-1185">Reference proteome</keyword>
<reference evidence="2 3" key="1">
    <citation type="submission" date="2020-08" db="EMBL/GenBank/DDBJ databases">
        <title>Genomic Encyclopedia of Type Strains, Phase IV (KMG-IV): sequencing the most valuable type-strain genomes for metagenomic binning, comparative biology and taxonomic classification.</title>
        <authorList>
            <person name="Goeker M."/>
        </authorList>
    </citation>
    <scope>NUCLEOTIDE SEQUENCE [LARGE SCALE GENOMIC DNA]</scope>
    <source>
        <strain evidence="2 3">DSM 25897</strain>
    </source>
</reference>
<protein>
    <submittedName>
        <fullName evidence="2">Uncharacterized protein</fullName>
    </submittedName>
</protein>
<comment type="caution">
    <text evidence="2">The sequence shown here is derived from an EMBL/GenBank/DDBJ whole genome shotgun (WGS) entry which is preliminary data.</text>
</comment>
<gene>
    <name evidence="2" type="ORF">HNQ58_000841</name>
</gene>